<dbReference type="SMART" id="SM00530">
    <property type="entry name" value="HTH_XRE"/>
    <property type="match status" value="1"/>
</dbReference>
<dbReference type="InterPro" id="IPR013096">
    <property type="entry name" value="Cupin_2"/>
</dbReference>
<evidence type="ECO:0000313" key="3">
    <source>
        <dbReference type="EMBL" id="MBB2956231.1"/>
    </source>
</evidence>
<name>A0A7W4UKR4_9MICO</name>
<dbReference type="InterPro" id="IPR050807">
    <property type="entry name" value="TransReg_Diox_bact_type"/>
</dbReference>
<dbReference type="InterPro" id="IPR011051">
    <property type="entry name" value="RmlC_Cupin_sf"/>
</dbReference>
<reference evidence="3 4" key="1">
    <citation type="submission" date="2020-08" db="EMBL/GenBank/DDBJ databases">
        <title>Sequencing the genomes of 1000 actinobacteria strains.</title>
        <authorList>
            <person name="Klenk H.-P."/>
        </authorList>
    </citation>
    <scope>NUCLEOTIDE SEQUENCE [LARGE SCALE GENOMIC DNA]</scope>
    <source>
        <strain evidence="3 4">DSM 20419</strain>
    </source>
</reference>
<proteinExistence type="predicted"/>
<dbReference type="InterPro" id="IPR001387">
    <property type="entry name" value="Cro/C1-type_HTH"/>
</dbReference>
<dbReference type="Proteomes" id="UP000545286">
    <property type="component" value="Unassembled WGS sequence"/>
</dbReference>
<evidence type="ECO:0000313" key="4">
    <source>
        <dbReference type="Proteomes" id="UP000545286"/>
    </source>
</evidence>
<dbReference type="AlphaFoldDB" id="A0A7W4UKR4"/>
<dbReference type="CDD" id="cd02209">
    <property type="entry name" value="cupin_XRE_C"/>
    <property type="match status" value="1"/>
</dbReference>
<dbReference type="InterPro" id="IPR010982">
    <property type="entry name" value="Lambda_DNA-bd_dom_sf"/>
</dbReference>
<keyword evidence="1" id="KW-0238">DNA-binding</keyword>
<dbReference type="PROSITE" id="PS50943">
    <property type="entry name" value="HTH_CROC1"/>
    <property type="match status" value="1"/>
</dbReference>
<accession>A0A7W4UKR4</accession>
<dbReference type="CDD" id="cd00093">
    <property type="entry name" value="HTH_XRE"/>
    <property type="match status" value="1"/>
</dbReference>
<dbReference type="GO" id="GO:0005829">
    <property type="term" value="C:cytosol"/>
    <property type="evidence" value="ECO:0007669"/>
    <property type="project" value="TreeGrafter"/>
</dbReference>
<comment type="caution">
    <text evidence="3">The sequence shown here is derived from an EMBL/GenBank/DDBJ whole genome shotgun (WGS) entry which is preliminary data.</text>
</comment>
<dbReference type="RefSeq" id="WP_338110005.1">
    <property type="nucleotide sequence ID" value="NZ_JACHWJ010000001.1"/>
</dbReference>
<dbReference type="GO" id="GO:0003700">
    <property type="term" value="F:DNA-binding transcription factor activity"/>
    <property type="evidence" value="ECO:0007669"/>
    <property type="project" value="TreeGrafter"/>
</dbReference>
<evidence type="ECO:0000256" key="1">
    <source>
        <dbReference type="ARBA" id="ARBA00023125"/>
    </source>
</evidence>
<keyword evidence="4" id="KW-1185">Reference proteome</keyword>
<sequence length="235" mass="24637">MPEPETLIPQSSAEVAAAATLAEQAGDAAELGARLRALREEAGLSLRELARRLDISASAVSQIERGVMRPSVNRLIAIVGELGASITDVFAGGTSSYAERSSFGSYSLLRRGEIAPVTLDSGVIYRRLSGSRTSGIDHFESTFPPLSSASSGDAASFATHAGVESGVVISGELTVEVHGDTVTLRPGDSITYSSETPHRVSNRSSEPCVANWVIARAPQADPSNPLFSEARAARR</sequence>
<dbReference type="Pfam" id="PF01381">
    <property type="entry name" value="HTH_3"/>
    <property type="match status" value="1"/>
</dbReference>
<dbReference type="Gene3D" id="1.10.260.40">
    <property type="entry name" value="lambda repressor-like DNA-binding domains"/>
    <property type="match status" value="1"/>
</dbReference>
<dbReference type="SUPFAM" id="SSF47413">
    <property type="entry name" value="lambda repressor-like DNA-binding domains"/>
    <property type="match status" value="1"/>
</dbReference>
<dbReference type="Pfam" id="PF07883">
    <property type="entry name" value="Cupin_2"/>
    <property type="match status" value="1"/>
</dbReference>
<gene>
    <name evidence="3" type="ORF">FHX72_000343</name>
</gene>
<dbReference type="PANTHER" id="PTHR46797:SF1">
    <property type="entry name" value="METHYLPHOSPHONATE SYNTHASE"/>
    <property type="match status" value="1"/>
</dbReference>
<protein>
    <submittedName>
        <fullName evidence="3">Transcriptional regulator with XRE-family HTH domain</fullName>
    </submittedName>
</protein>
<dbReference type="EMBL" id="JACHWJ010000001">
    <property type="protein sequence ID" value="MBB2956231.1"/>
    <property type="molecule type" value="Genomic_DNA"/>
</dbReference>
<dbReference type="SUPFAM" id="SSF51182">
    <property type="entry name" value="RmlC-like cupins"/>
    <property type="match status" value="1"/>
</dbReference>
<feature type="domain" description="HTH cro/C1-type" evidence="2">
    <location>
        <begin position="35"/>
        <end position="89"/>
    </location>
</feature>
<dbReference type="InterPro" id="IPR014710">
    <property type="entry name" value="RmlC-like_jellyroll"/>
</dbReference>
<dbReference type="GO" id="GO:0003677">
    <property type="term" value="F:DNA binding"/>
    <property type="evidence" value="ECO:0007669"/>
    <property type="project" value="UniProtKB-KW"/>
</dbReference>
<evidence type="ECO:0000259" key="2">
    <source>
        <dbReference type="PROSITE" id="PS50943"/>
    </source>
</evidence>
<organism evidence="3 4">
    <name type="scientific">Pseudoclavibacter helvolus</name>
    <dbReference type="NCBI Taxonomy" id="255205"/>
    <lineage>
        <taxon>Bacteria</taxon>
        <taxon>Bacillati</taxon>
        <taxon>Actinomycetota</taxon>
        <taxon>Actinomycetes</taxon>
        <taxon>Micrococcales</taxon>
        <taxon>Microbacteriaceae</taxon>
        <taxon>Pseudoclavibacter</taxon>
    </lineage>
</organism>
<dbReference type="Gene3D" id="2.60.120.10">
    <property type="entry name" value="Jelly Rolls"/>
    <property type="match status" value="1"/>
</dbReference>
<dbReference type="PANTHER" id="PTHR46797">
    <property type="entry name" value="HTH-TYPE TRANSCRIPTIONAL REGULATOR"/>
    <property type="match status" value="1"/>
</dbReference>